<evidence type="ECO:0000256" key="7">
    <source>
        <dbReference type="PIRNR" id="PIRNR031057"/>
    </source>
</evidence>
<dbReference type="FunFam" id="2.60.120.320:FF:000001">
    <property type="entry name" value="Thiamine pyrophosphokinase"/>
    <property type="match status" value="1"/>
</dbReference>
<dbReference type="CDD" id="cd07995">
    <property type="entry name" value="TPK"/>
    <property type="match status" value="1"/>
</dbReference>
<organism evidence="9 10">
    <name type="scientific">Coemansia brasiliensis</name>
    <dbReference type="NCBI Taxonomy" id="2650707"/>
    <lineage>
        <taxon>Eukaryota</taxon>
        <taxon>Fungi</taxon>
        <taxon>Fungi incertae sedis</taxon>
        <taxon>Zoopagomycota</taxon>
        <taxon>Kickxellomycotina</taxon>
        <taxon>Kickxellomycetes</taxon>
        <taxon>Kickxellales</taxon>
        <taxon>Kickxellaceae</taxon>
        <taxon>Coemansia</taxon>
    </lineage>
</organism>
<dbReference type="InterPro" id="IPR007373">
    <property type="entry name" value="Thiamin_PyroPKinase_B1-bd"/>
</dbReference>
<evidence type="ECO:0000256" key="1">
    <source>
        <dbReference type="ARBA" id="ARBA00005078"/>
    </source>
</evidence>
<dbReference type="GO" id="GO:0030975">
    <property type="term" value="F:thiamine binding"/>
    <property type="evidence" value="ECO:0007669"/>
    <property type="project" value="UniProtKB-UniRule"/>
</dbReference>
<comment type="pathway">
    <text evidence="1 7">Cofactor biosynthesis; thiamine diphosphate biosynthesis; thiamine diphosphate from thiamine: step 1/1.</text>
</comment>
<dbReference type="EMBL" id="JANBUW010000014">
    <property type="protein sequence ID" value="KAJ2851319.1"/>
    <property type="molecule type" value="Genomic_DNA"/>
</dbReference>
<evidence type="ECO:0000256" key="2">
    <source>
        <dbReference type="ARBA" id="ARBA00006785"/>
    </source>
</evidence>
<name>A0A9W8IC15_9FUNG</name>
<dbReference type="AlphaFoldDB" id="A0A9W8IC15"/>
<dbReference type="SUPFAM" id="SSF63862">
    <property type="entry name" value="Thiamin pyrophosphokinase, substrate-binding domain"/>
    <property type="match status" value="1"/>
</dbReference>
<feature type="domain" description="Thiamin pyrophosphokinase thiamin-binding" evidence="8">
    <location>
        <begin position="191"/>
        <end position="256"/>
    </location>
</feature>
<keyword evidence="10" id="KW-1185">Reference proteome</keyword>
<dbReference type="EC" id="2.7.6.2" evidence="7"/>
<evidence type="ECO:0000313" key="9">
    <source>
        <dbReference type="EMBL" id="KAJ2851319.1"/>
    </source>
</evidence>
<dbReference type="Pfam" id="PF04265">
    <property type="entry name" value="TPK_B1_binding"/>
    <property type="match status" value="1"/>
</dbReference>
<dbReference type="GO" id="GO:0005524">
    <property type="term" value="F:ATP binding"/>
    <property type="evidence" value="ECO:0007669"/>
    <property type="project" value="UniProtKB-UniRule"/>
</dbReference>
<dbReference type="InterPro" id="IPR036371">
    <property type="entry name" value="TPK_B1-bd_sf"/>
</dbReference>
<evidence type="ECO:0000256" key="3">
    <source>
        <dbReference type="ARBA" id="ARBA00022679"/>
    </source>
</evidence>
<dbReference type="PANTHER" id="PTHR13622">
    <property type="entry name" value="THIAMIN PYROPHOSPHOKINASE"/>
    <property type="match status" value="1"/>
</dbReference>
<dbReference type="SUPFAM" id="SSF63999">
    <property type="entry name" value="Thiamin pyrophosphokinase, catalytic domain"/>
    <property type="match status" value="1"/>
</dbReference>
<comment type="similarity">
    <text evidence="2 7">Belongs to the thiamine pyrophosphokinase family.</text>
</comment>
<comment type="caution">
    <text evidence="9">The sequence shown here is derived from an EMBL/GenBank/DDBJ whole genome shotgun (WGS) entry which is preliminary data.</text>
</comment>
<dbReference type="SMART" id="SM00983">
    <property type="entry name" value="TPK_B1_binding"/>
    <property type="match status" value="1"/>
</dbReference>
<dbReference type="NCBIfam" id="TIGR01378">
    <property type="entry name" value="thi_PPkinase"/>
    <property type="match status" value="1"/>
</dbReference>
<dbReference type="PIRSF" id="PIRSF031057">
    <property type="entry name" value="Thiamin_pyrophosphokinase"/>
    <property type="match status" value="1"/>
</dbReference>
<dbReference type="InterPro" id="IPR036759">
    <property type="entry name" value="TPK_catalytic_sf"/>
</dbReference>
<dbReference type="Gene3D" id="2.60.120.320">
    <property type="entry name" value="Thiamin pyrophosphokinase, thiamin-binding domain"/>
    <property type="match status" value="1"/>
</dbReference>
<evidence type="ECO:0000256" key="6">
    <source>
        <dbReference type="ARBA" id="ARBA00022840"/>
    </source>
</evidence>
<dbReference type="Proteomes" id="UP001139887">
    <property type="component" value="Unassembled WGS sequence"/>
</dbReference>
<keyword evidence="6 7" id="KW-0067">ATP-binding</keyword>
<dbReference type="Pfam" id="PF04263">
    <property type="entry name" value="TPK_catalytic"/>
    <property type="match status" value="1"/>
</dbReference>
<evidence type="ECO:0000256" key="5">
    <source>
        <dbReference type="ARBA" id="ARBA00022777"/>
    </source>
</evidence>
<keyword evidence="4 7" id="KW-0547">Nucleotide-binding</keyword>
<keyword evidence="5 7" id="KW-0418">Kinase</keyword>
<evidence type="ECO:0000313" key="10">
    <source>
        <dbReference type="Proteomes" id="UP001139887"/>
    </source>
</evidence>
<dbReference type="OrthoDB" id="25149at2759"/>
<accession>A0A9W8IC15</accession>
<evidence type="ECO:0000256" key="4">
    <source>
        <dbReference type="ARBA" id="ARBA00022741"/>
    </source>
</evidence>
<comment type="catalytic activity">
    <reaction evidence="7">
        <text>thiamine + ATP = thiamine diphosphate + AMP + H(+)</text>
        <dbReference type="Rhea" id="RHEA:11576"/>
        <dbReference type="ChEBI" id="CHEBI:15378"/>
        <dbReference type="ChEBI" id="CHEBI:18385"/>
        <dbReference type="ChEBI" id="CHEBI:30616"/>
        <dbReference type="ChEBI" id="CHEBI:58937"/>
        <dbReference type="ChEBI" id="CHEBI:456215"/>
    </reaction>
</comment>
<dbReference type="GO" id="GO:0016301">
    <property type="term" value="F:kinase activity"/>
    <property type="evidence" value="ECO:0007669"/>
    <property type="project" value="UniProtKB-UniRule"/>
</dbReference>
<gene>
    <name evidence="9" type="primary">THI80</name>
    <name evidence="9" type="ORF">IWW36_001216</name>
</gene>
<dbReference type="InterPro" id="IPR007371">
    <property type="entry name" value="TPK_catalytic"/>
</dbReference>
<dbReference type="Gene3D" id="3.40.50.10240">
    <property type="entry name" value="Thiamin pyrophosphokinase, catalytic domain"/>
    <property type="match status" value="1"/>
</dbReference>
<evidence type="ECO:0000259" key="8">
    <source>
        <dbReference type="SMART" id="SM00983"/>
    </source>
</evidence>
<dbReference type="PANTHER" id="PTHR13622:SF8">
    <property type="entry name" value="THIAMIN PYROPHOSPHOKINASE 1"/>
    <property type="match status" value="1"/>
</dbReference>
<dbReference type="InterPro" id="IPR006282">
    <property type="entry name" value="Thi_PPkinase"/>
</dbReference>
<dbReference type="GO" id="GO:0004788">
    <property type="term" value="F:thiamine diphosphokinase activity"/>
    <property type="evidence" value="ECO:0007669"/>
    <property type="project" value="UniProtKB-UniRule"/>
</dbReference>
<reference evidence="9" key="1">
    <citation type="submission" date="2022-07" db="EMBL/GenBank/DDBJ databases">
        <title>Phylogenomic reconstructions and comparative analyses of Kickxellomycotina fungi.</title>
        <authorList>
            <person name="Reynolds N.K."/>
            <person name="Stajich J.E."/>
            <person name="Barry K."/>
            <person name="Grigoriev I.V."/>
            <person name="Crous P."/>
            <person name="Smith M.E."/>
        </authorList>
    </citation>
    <scope>NUCLEOTIDE SEQUENCE</scope>
    <source>
        <strain evidence="9">NRRL 1566</strain>
    </source>
</reference>
<sequence length="267" mass="29960">MSNEHSPSSAVADEILHRGSFWLYPDNETAWPEDKELALMILNEPIPHSGSPLFARLWTRAKYRICIDGGGNRLYDFGKAENTLEQFIPDAVVGDLDSLQSEPRSYYENRGAVIHQYNDQNSTDFMKGLKYIDSVMRVDHDVKSCLVVVFGGLGGRLDHILHTLKVLFNNHKQREIVIISDDNLTFVVPKGRNRILTNKQVDGPTCGILPLAGETILTTSGLRWNLDHYPSSFEGLMSTSNIIDESNVTIETTLPVAWTAQFRPQAS</sequence>
<keyword evidence="3 7" id="KW-0808">Transferase</keyword>
<dbReference type="GO" id="GO:0006772">
    <property type="term" value="P:thiamine metabolic process"/>
    <property type="evidence" value="ECO:0007669"/>
    <property type="project" value="InterPro"/>
</dbReference>
<protein>
    <recommendedName>
        <fullName evidence="7">Thiamine pyrophosphokinase</fullName>
        <ecNumber evidence="7">2.7.6.2</ecNumber>
    </recommendedName>
</protein>
<dbReference type="InterPro" id="IPR016966">
    <property type="entry name" value="Thiamin_pyrophosphokinase_euk"/>
</dbReference>
<proteinExistence type="inferred from homology"/>
<dbReference type="GO" id="GO:0009229">
    <property type="term" value="P:thiamine diphosphate biosynthetic process"/>
    <property type="evidence" value="ECO:0007669"/>
    <property type="project" value="UniProtKB-UniRule"/>
</dbReference>